<evidence type="ECO:0000256" key="3">
    <source>
        <dbReference type="SAM" id="MobiDB-lite"/>
    </source>
</evidence>
<dbReference type="Gene3D" id="3.30.2040.10">
    <property type="entry name" value="PSTPO5379-like domain"/>
    <property type="match status" value="1"/>
</dbReference>
<evidence type="ECO:0000313" key="4">
    <source>
        <dbReference type="EMBL" id="EMR72681.1"/>
    </source>
</evidence>
<comment type="similarity">
    <text evidence="1">Belongs to the D-glutamate cyclase family.</text>
</comment>
<dbReference type="GO" id="GO:0006536">
    <property type="term" value="P:glutamate metabolic process"/>
    <property type="evidence" value="ECO:0007669"/>
    <property type="project" value="TreeGrafter"/>
</dbReference>
<dbReference type="Gene3D" id="3.40.1640.10">
    <property type="entry name" value="PSTPO5379-like"/>
    <property type="match status" value="1"/>
</dbReference>
<evidence type="ECO:0000313" key="5">
    <source>
        <dbReference type="Proteomes" id="UP000012174"/>
    </source>
</evidence>
<dbReference type="SUPFAM" id="SSF160920">
    <property type="entry name" value="PSTPO5379-like"/>
    <property type="match status" value="1"/>
</dbReference>
<proteinExistence type="inferred from homology"/>
<dbReference type="PANTHER" id="PTHR32022">
    <property type="entry name" value="D-GLUTAMATE CYCLASE, MITOCHONDRIAL"/>
    <property type="match status" value="1"/>
</dbReference>
<dbReference type="OMA" id="NVPMYKT"/>
<feature type="region of interest" description="Disordered" evidence="3">
    <location>
        <begin position="1"/>
        <end position="25"/>
    </location>
</feature>
<dbReference type="STRING" id="1287681.M7TRV9"/>
<evidence type="ECO:0000256" key="2">
    <source>
        <dbReference type="ARBA" id="ARBA00023239"/>
    </source>
</evidence>
<dbReference type="Proteomes" id="UP000012174">
    <property type="component" value="Unassembled WGS sequence"/>
</dbReference>
<dbReference type="AlphaFoldDB" id="M7TRV9"/>
<dbReference type="PANTHER" id="PTHR32022:SF10">
    <property type="entry name" value="D-GLUTAMATE CYCLASE, MITOCHONDRIAL"/>
    <property type="match status" value="1"/>
</dbReference>
<dbReference type="FunFam" id="3.30.2040.10:FF:000001">
    <property type="entry name" value="D-glutamate cyclase, mitochondrial"/>
    <property type="match status" value="1"/>
</dbReference>
<accession>M7TRV9</accession>
<dbReference type="InterPro" id="IPR009906">
    <property type="entry name" value="D-Glu_cyclase"/>
</dbReference>
<dbReference type="GO" id="GO:0047820">
    <property type="term" value="F:D-glutamate cyclase activity"/>
    <property type="evidence" value="ECO:0007669"/>
    <property type="project" value="TreeGrafter"/>
</dbReference>
<protein>
    <submittedName>
        <fullName evidence="4">Putative duf1445 domain-containing protein</fullName>
    </submittedName>
</protein>
<sequence>MATLVAQQTPESFQAPVPTLPATSLSTTTTTTITGRDVRLAARTNALTIPTSGLAPTYLQANLLILPSRHAADFRLLCARNPVPCPLLAESASVGRWDAVASRVAGLSGSQLLSADCCDIRRDAPRYNVYKDGVLLAEHAGCFDVVDHWTDDHVAFLIGCSFSFESALSAAGLTPRHTVLGRNVCMYRTTVPLCPAGVFTGSTYVVSMRPYRASEIEQVREITRGYTDTHGEPIAWGWEALAKLGIENIDKPQWGEVPLTEDGRPLGEFYGSDEEVPVFWGCGVTPQEAVVRAKIGGMVMAHAPGHMLVLDCRDDDILK</sequence>
<gene>
    <name evidence="4" type="ORF">UCREL1_272</name>
</gene>
<dbReference type="HOGENOM" id="CLU_059759_0_0_1"/>
<organism evidence="4 5">
    <name type="scientific">Eutypa lata (strain UCR-EL1)</name>
    <name type="common">Grapevine dieback disease fungus</name>
    <name type="synonym">Eutypa armeniacae</name>
    <dbReference type="NCBI Taxonomy" id="1287681"/>
    <lineage>
        <taxon>Eukaryota</taxon>
        <taxon>Fungi</taxon>
        <taxon>Dikarya</taxon>
        <taxon>Ascomycota</taxon>
        <taxon>Pezizomycotina</taxon>
        <taxon>Sordariomycetes</taxon>
        <taxon>Xylariomycetidae</taxon>
        <taxon>Xylariales</taxon>
        <taxon>Diatrypaceae</taxon>
        <taxon>Eutypa</taxon>
    </lineage>
</organism>
<dbReference type="Pfam" id="PF07286">
    <property type="entry name" value="D-Glu_cyclase"/>
    <property type="match status" value="1"/>
</dbReference>
<keyword evidence="2" id="KW-0456">Lyase</keyword>
<dbReference type="OrthoDB" id="10262538at2759"/>
<keyword evidence="5" id="KW-1185">Reference proteome</keyword>
<dbReference type="eggNOG" id="ENOG502QV7A">
    <property type="taxonomic scope" value="Eukaryota"/>
</dbReference>
<reference evidence="5" key="1">
    <citation type="journal article" date="2013" name="Genome Announc.">
        <title>Draft genome sequence of the grapevine dieback fungus Eutypa lata UCR-EL1.</title>
        <authorList>
            <person name="Blanco-Ulate B."/>
            <person name="Rolshausen P.E."/>
            <person name="Cantu D."/>
        </authorList>
    </citation>
    <scope>NUCLEOTIDE SEQUENCE [LARGE SCALE GENOMIC DNA]</scope>
    <source>
        <strain evidence="5">UCR-EL1</strain>
    </source>
</reference>
<dbReference type="InterPro" id="IPR038021">
    <property type="entry name" value="Putative_hydro-lyase"/>
</dbReference>
<evidence type="ECO:0000256" key="1">
    <source>
        <dbReference type="ARBA" id="ARBA00007896"/>
    </source>
</evidence>
<dbReference type="KEGG" id="ela:UCREL1_272"/>
<name>M7TRV9_EUTLA</name>
<feature type="compositionally biased region" description="Polar residues" evidence="3">
    <location>
        <begin position="1"/>
        <end position="12"/>
    </location>
</feature>
<dbReference type="EMBL" id="KB705403">
    <property type="protein sequence ID" value="EMR72681.1"/>
    <property type="molecule type" value="Genomic_DNA"/>
</dbReference>